<feature type="transmembrane region" description="Helical" evidence="8">
    <location>
        <begin position="162"/>
        <end position="180"/>
    </location>
</feature>
<accession>A0ABQ7GS17</accession>
<evidence type="ECO:0000313" key="10">
    <source>
        <dbReference type="Proteomes" id="UP000815325"/>
    </source>
</evidence>
<name>A0ABQ7GS17_DUNSA</name>
<evidence type="ECO:0000256" key="4">
    <source>
        <dbReference type="ARBA" id="ARBA00022927"/>
    </source>
</evidence>
<keyword evidence="2 8" id="KW-0813">Transport</keyword>
<protein>
    <recommendedName>
        <fullName evidence="8">Vesicle transport protein</fullName>
    </recommendedName>
</protein>
<organism evidence="9 10">
    <name type="scientific">Dunaliella salina</name>
    <name type="common">Green alga</name>
    <name type="synonym">Protococcus salinus</name>
    <dbReference type="NCBI Taxonomy" id="3046"/>
    <lineage>
        <taxon>Eukaryota</taxon>
        <taxon>Viridiplantae</taxon>
        <taxon>Chlorophyta</taxon>
        <taxon>core chlorophytes</taxon>
        <taxon>Chlorophyceae</taxon>
        <taxon>CS clade</taxon>
        <taxon>Chlamydomonadales</taxon>
        <taxon>Dunaliellaceae</taxon>
        <taxon>Dunaliella</taxon>
    </lineage>
</organism>
<reference evidence="9" key="1">
    <citation type="submission" date="2017-08" db="EMBL/GenBank/DDBJ databases">
        <authorList>
            <person name="Polle J.E."/>
            <person name="Barry K."/>
            <person name="Cushman J."/>
            <person name="Schmutz J."/>
            <person name="Tran D."/>
            <person name="Hathwaick L.T."/>
            <person name="Yim W.C."/>
            <person name="Jenkins J."/>
            <person name="Mckie-Krisberg Z.M."/>
            <person name="Prochnik S."/>
            <person name="Lindquist E."/>
            <person name="Dockter R.B."/>
            <person name="Adam C."/>
            <person name="Molina H."/>
            <person name="Bunkerborg J."/>
            <person name="Jin E."/>
            <person name="Buchheim M."/>
            <person name="Magnuson J."/>
        </authorList>
    </citation>
    <scope>NUCLEOTIDE SEQUENCE</scope>
    <source>
        <strain evidence="9">CCAP 19/18</strain>
    </source>
</reference>
<keyword evidence="10" id="KW-1185">Reference proteome</keyword>
<dbReference type="Proteomes" id="UP000815325">
    <property type="component" value="Unassembled WGS sequence"/>
</dbReference>
<evidence type="ECO:0000256" key="7">
    <source>
        <dbReference type="ARBA" id="ARBA00025800"/>
    </source>
</evidence>
<gene>
    <name evidence="9" type="ORF">DUNSADRAFT_4454</name>
</gene>
<dbReference type="PANTHER" id="PTHR23137">
    <property type="entry name" value="VESICLE TRANSPORT PROTEIN-RELATED"/>
    <property type="match status" value="1"/>
</dbReference>
<sequence>MNLQGIWSGGAVAAPHVEGSLLSDWNSYRDKDLEAGNGSNSAQATPQDLLKQAESAGTSAKTWFQGQANVISGHASTAWGTLPTSDFRYSIPSSQQLAYMFTFLAAGFVLLLLAFMLFLPIIVLSPSKFALSFTLGCLFIMAGFSQLRGWKQQVAHMFSQERLMFTATYLGSILSTLYAALFMHSYILSLVCSGLQVVALAYYLLSYFPGGEQGVRFVLGMMYNACWGCLQSVQKMVLG</sequence>
<evidence type="ECO:0000313" key="9">
    <source>
        <dbReference type="EMBL" id="KAF5837406.1"/>
    </source>
</evidence>
<evidence type="ECO:0000256" key="6">
    <source>
        <dbReference type="ARBA" id="ARBA00023136"/>
    </source>
</evidence>
<proteinExistence type="inferred from homology"/>
<keyword evidence="3 8" id="KW-0812">Transmembrane</keyword>
<evidence type="ECO:0000256" key="1">
    <source>
        <dbReference type="ARBA" id="ARBA00004141"/>
    </source>
</evidence>
<comment type="caution">
    <text evidence="9">The sequence shown here is derived from an EMBL/GenBank/DDBJ whole genome shotgun (WGS) entry which is preliminary data.</text>
</comment>
<dbReference type="PANTHER" id="PTHR23137:SF36">
    <property type="entry name" value="VESICLE TRANSPORT PROTEIN SFT2C"/>
    <property type="match status" value="1"/>
</dbReference>
<evidence type="ECO:0000256" key="8">
    <source>
        <dbReference type="RuleBase" id="RU363111"/>
    </source>
</evidence>
<comment type="subcellular location">
    <subcellularLocation>
        <location evidence="1 8">Membrane</location>
        <topology evidence="1 8">Multi-pass membrane protein</topology>
    </subcellularLocation>
</comment>
<keyword evidence="6 8" id="KW-0472">Membrane</keyword>
<evidence type="ECO:0000256" key="5">
    <source>
        <dbReference type="ARBA" id="ARBA00022989"/>
    </source>
</evidence>
<evidence type="ECO:0000256" key="2">
    <source>
        <dbReference type="ARBA" id="ARBA00022448"/>
    </source>
</evidence>
<evidence type="ECO:0000256" key="3">
    <source>
        <dbReference type="ARBA" id="ARBA00022692"/>
    </source>
</evidence>
<feature type="transmembrane region" description="Helical" evidence="8">
    <location>
        <begin position="186"/>
        <end position="205"/>
    </location>
</feature>
<dbReference type="InterPro" id="IPR011691">
    <property type="entry name" value="Vesicle_transpt_SFT2"/>
</dbReference>
<feature type="transmembrane region" description="Helical" evidence="8">
    <location>
        <begin position="129"/>
        <end position="150"/>
    </location>
</feature>
<keyword evidence="5 8" id="KW-1133">Transmembrane helix</keyword>
<dbReference type="EMBL" id="MU069617">
    <property type="protein sequence ID" value="KAF5837406.1"/>
    <property type="molecule type" value="Genomic_DNA"/>
</dbReference>
<dbReference type="Pfam" id="PF04178">
    <property type="entry name" value="Got1"/>
    <property type="match status" value="1"/>
</dbReference>
<comment type="similarity">
    <text evidence="7 8">Belongs to the SFT2 family.</text>
</comment>
<feature type="transmembrane region" description="Helical" evidence="8">
    <location>
        <begin position="97"/>
        <end position="123"/>
    </location>
</feature>
<dbReference type="InterPro" id="IPR007305">
    <property type="entry name" value="Vesicle_transpt_Got1/SFT2"/>
</dbReference>
<comment type="function">
    <text evidence="8">May be involved in fusion of retrograde transport vesicles derived from an endocytic compartment with the Golgi complex.</text>
</comment>
<keyword evidence="4 8" id="KW-0653">Protein transport</keyword>